<sequence length="108" mass="12064">MYIEMLTIVVQEGFAEQVAARFTAPAEVEKAEGFLDLSVMAKRPSKGEQEVIVMIRWSSEAHWKAWEVSEPHLEGHRRERERGKPPFVVSSKSAVYAVHATKGPAGAE</sequence>
<name>A0A5R9G3R0_9BACL</name>
<dbReference type="Gene3D" id="3.30.70.100">
    <property type="match status" value="1"/>
</dbReference>
<evidence type="ECO:0000313" key="3">
    <source>
        <dbReference type="Proteomes" id="UP000309676"/>
    </source>
</evidence>
<feature type="domain" description="ABM" evidence="1">
    <location>
        <begin position="2"/>
        <end position="95"/>
    </location>
</feature>
<accession>A0A5R9G3R0</accession>
<evidence type="ECO:0000313" key="2">
    <source>
        <dbReference type="EMBL" id="TLS48936.1"/>
    </source>
</evidence>
<keyword evidence="2" id="KW-0560">Oxidoreductase</keyword>
<dbReference type="Pfam" id="PF03992">
    <property type="entry name" value="ABM"/>
    <property type="match status" value="1"/>
</dbReference>
<dbReference type="InterPro" id="IPR011008">
    <property type="entry name" value="Dimeric_a/b-barrel"/>
</dbReference>
<dbReference type="InterPro" id="IPR050404">
    <property type="entry name" value="Heme-degrading_MO"/>
</dbReference>
<evidence type="ECO:0000259" key="1">
    <source>
        <dbReference type="PROSITE" id="PS51725"/>
    </source>
</evidence>
<dbReference type="OrthoDB" id="1645001at2"/>
<dbReference type="PANTHER" id="PTHR34474:SF1">
    <property type="entry name" value="HEME-DEGRADING MONOOXYGENASE HMOA"/>
    <property type="match status" value="1"/>
</dbReference>
<comment type="caution">
    <text evidence="2">The sequence shown here is derived from an EMBL/GenBank/DDBJ whole genome shotgun (WGS) entry which is preliminary data.</text>
</comment>
<protein>
    <submittedName>
        <fullName evidence="2">Antibiotic biosynthesis monooxygenase</fullName>
    </submittedName>
</protein>
<dbReference type="AlphaFoldDB" id="A0A5R9G3R0"/>
<dbReference type="PROSITE" id="PS51725">
    <property type="entry name" value="ABM"/>
    <property type="match status" value="1"/>
</dbReference>
<dbReference type="InterPro" id="IPR007138">
    <property type="entry name" value="ABM_dom"/>
</dbReference>
<dbReference type="Proteomes" id="UP000309676">
    <property type="component" value="Unassembled WGS sequence"/>
</dbReference>
<gene>
    <name evidence="2" type="ORF">FE782_27745</name>
</gene>
<dbReference type="SUPFAM" id="SSF54909">
    <property type="entry name" value="Dimeric alpha+beta barrel"/>
    <property type="match status" value="1"/>
</dbReference>
<dbReference type="PANTHER" id="PTHR34474">
    <property type="entry name" value="SIGNAL TRANSDUCTION PROTEIN TRAP"/>
    <property type="match status" value="1"/>
</dbReference>
<dbReference type="RefSeq" id="WP_138197610.1">
    <property type="nucleotide sequence ID" value="NZ_VCIW01000026.1"/>
</dbReference>
<proteinExistence type="predicted"/>
<dbReference type="GO" id="GO:0004497">
    <property type="term" value="F:monooxygenase activity"/>
    <property type="evidence" value="ECO:0007669"/>
    <property type="project" value="UniProtKB-KW"/>
</dbReference>
<organism evidence="2 3">
    <name type="scientific">Paenibacillus antri</name>
    <dbReference type="NCBI Taxonomy" id="2582848"/>
    <lineage>
        <taxon>Bacteria</taxon>
        <taxon>Bacillati</taxon>
        <taxon>Bacillota</taxon>
        <taxon>Bacilli</taxon>
        <taxon>Bacillales</taxon>
        <taxon>Paenibacillaceae</taxon>
        <taxon>Paenibacillus</taxon>
    </lineage>
</organism>
<dbReference type="EMBL" id="VCIW01000026">
    <property type="protein sequence ID" value="TLS48936.1"/>
    <property type="molecule type" value="Genomic_DNA"/>
</dbReference>
<reference evidence="2 3" key="1">
    <citation type="submission" date="2019-05" db="EMBL/GenBank/DDBJ databases">
        <authorList>
            <person name="Narsing Rao M.P."/>
            <person name="Li W.J."/>
        </authorList>
    </citation>
    <scope>NUCLEOTIDE SEQUENCE [LARGE SCALE GENOMIC DNA]</scope>
    <source>
        <strain evidence="2 3">SYSU_K30003</strain>
    </source>
</reference>
<keyword evidence="3" id="KW-1185">Reference proteome</keyword>
<keyword evidence="2" id="KW-0503">Monooxygenase</keyword>